<gene>
    <name evidence="1" type="ORF">BEWA_039010</name>
</gene>
<protein>
    <submittedName>
        <fullName evidence="1">Uncharacterized protein</fullName>
    </submittedName>
</protein>
<name>L1LFD9_THEEQ</name>
<reference evidence="1 2" key="1">
    <citation type="journal article" date="2012" name="BMC Genomics">
        <title>Comparative genomic analysis and phylogenetic position of Theileria equi.</title>
        <authorList>
            <person name="Kappmeyer L.S."/>
            <person name="Thiagarajan M."/>
            <person name="Herndon D.R."/>
            <person name="Ramsay J.D."/>
            <person name="Caler E."/>
            <person name="Djikeng A."/>
            <person name="Gillespie J.J."/>
            <person name="Lau A.O."/>
            <person name="Roalson E.H."/>
            <person name="Silva J.C."/>
            <person name="Silva M.G."/>
            <person name="Suarez C.E."/>
            <person name="Ueti M.W."/>
            <person name="Nene V.M."/>
            <person name="Mealey R.H."/>
            <person name="Knowles D.P."/>
            <person name="Brayton K.A."/>
        </authorList>
    </citation>
    <scope>NUCLEOTIDE SEQUENCE [LARGE SCALE GENOMIC DNA]</scope>
    <source>
        <strain evidence="1 2">WA</strain>
    </source>
</reference>
<organism evidence="1 2">
    <name type="scientific">Theileria equi strain WA</name>
    <dbReference type="NCBI Taxonomy" id="1537102"/>
    <lineage>
        <taxon>Eukaryota</taxon>
        <taxon>Sar</taxon>
        <taxon>Alveolata</taxon>
        <taxon>Apicomplexa</taxon>
        <taxon>Aconoidasida</taxon>
        <taxon>Piroplasmida</taxon>
        <taxon>Theileriidae</taxon>
        <taxon>Theileria</taxon>
    </lineage>
</organism>
<dbReference type="Proteomes" id="UP000031512">
    <property type="component" value="Unassembled WGS sequence"/>
</dbReference>
<evidence type="ECO:0000313" key="1">
    <source>
        <dbReference type="EMBL" id="EKX73863.1"/>
    </source>
</evidence>
<keyword evidence="2" id="KW-1185">Reference proteome</keyword>
<sequence length="222" mass="26483">MTVTLTFELSKEEKYLLSGNPAWIYVLTDRSCYVPRYRVFVSYSPISTSYYVRFLYHGKDIGLPKDLLCSNRIFVGIPEDTTLKLVVLVEATIKYRREKNDVILCFVNSAKKFWRTYVYDKCKTCNESWATLIKTLALCPDYKREEVSRGKLHEINPKISSREICRIIRSSRLARQSIWSKMEKLQRGIFARMMIWTTRAKRFITSWFNYFWNRCYSLLFTK</sequence>
<dbReference type="VEuPathDB" id="PiroplasmaDB:BEWA_039010"/>
<dbReference type="GeneID" id="15803227"/>
<comment type="caution">
    <text evidence="1">The sequence shown here is derived from an EMBL/GenBank/DDBJ whole genome shotgun (WGS) entry which is preliminary data.</text>
</comment>
<dbReference type="RefSeq" id="XP_004833315.1">
    <property type="nucleotide sequence ID" value="XM_004833258.1"/>
</dbReference>
<dbReference type="KEGG" id="beq:BEWA_039010"/>
<proteinExistence type="predicted"/>
<accession>L1LFD9</accession>
<dbReference type="AlphaFoldDB" id="L1LFD9"/>
<dbReference type="EMBL" id="ACOU01000002">
    <property type="protein sequence ID" value="EKX73863.1"/>
    <property type="molecule type" value="Genomic_DNA"/>
</dbReference>
<evidence type="ECO:0000313" key="2">
    <source>
        <dbReference type="Proteomes" id="UP000031512"/>
    </source>
</evidence>